<reference evidence="3 4" key="1">
    <citation type="submission" date="2014-04" db="EMBL/GenBank/DDBJ databases">
        <authorList>
            <consortium name="DOE Joint Genome Institute"/>
            <person name="Kuo A."/>
            <person name="Martino E."/>
            <person name="Perotto S."/>
            <person name="Kohler A."/>
            <person name="Nagy L.G."/>
            <person name="Floudas D."/>
            <person name="Copeland A."/>
            <person name="Barry K.W."/>
            <person name="Cichocki N."/>
            <person name="Veneault-Fourrey C."/>
            <person name="LaButti K."/>
            <person name="Lindquist E.A."/>
            <person name="Lipzen A."/>
            <person name="Lundell T."/>
            <person name="Morin E."/>
            <person name="Murat C."/>
            <person name="Sun H."/>
            <person name="Tunlid A."/>
            <person name="Henrissat B."/>
            <person name="Grigoriev I.V."/>
            <person name="Hibbett D.S."/>
            <person name="Martin F."/>
            <person name="Nordberg H.P."/>
            <person name="Cantor M.N."/>
            <person name="Hua S.X."/>
        </authorList>
    </citation>
    <scope>NUCLEOTIDE SEQUENCE [LARGE SCALE GENOMIC DNA]</scope>
    <source>
        <strain evidence="3 4">Zn</strain>
    </source>
</reference>
<proteinExistence type="predicted"/>
<evidence type="ECO:0000259" key="2">
    <source>
        <dbReference type="Pfam" id="PF11563"/>
    </source>
</evidence>
<dbReference type="EMBL" id="KN832884">
    <property type="protein sequence ID" value="KIM96337.1"/>
    <property type="molecule type" value="Genomic_DNA"/>
</dbReference>
<accession>A0A0C3D341</accession>
<dbReference type="InParanoid" id="A0A0C3D341"/>
<keyword evidence="4" id="KW-1185">Reference proteome</keyword>
<sequence>MSKMQHIDEASLSGLPSRIAYLPSFLEVTSADSEMLMAAKPLIAPLVPTVLDAVYTKLLFYCITAKAFVPRNSNYEGETPKEASELSLDHPQIRQGPTMHSELSRKTHDNVQSLTHQPILDIPR</sequence>
<protein>
    <recommendedName>
        <fullName evidence="2">Globin-sensor domain-containing protein</fullName>
    </recommendedName>
</protein>
<dbReference type="GO" id="GO:0019825">
    <property type="term" value="F:oxygen binding"/>
    <property type="evidence" value="ECO:0007669"/>
    <property type="project" value="InterPro"/>
</dbReference>
<dbReference type="InterPro" id="IPR044398">
    <property type="entry name" value="Globin-sensor_dom"/>
</dbReference>
<dbReference type="PANTHER" id="PTHR42071">
    <property type="entry name" value="PROTOGLOBIN DOMAIN-CONTAINING PROTEIN"/>
    <property type="match status" value="1"/>
</dbReference>
<evidence type="ECO:0000256" key="1">
    <source>
        <dbReference type="SAM" id="MobiDB-lite"/>
    </source>
</evidence>
<evidence type="ECO:0000313" key="4">
    <source>
        <dbReference type="Proteomes" id="UP000054321"/>
    </source>
</evidence>
<feature type="region of interest" description="Disordered" evidence="1">
    <location>
        <begin position="73"/>
        <end position="124"/>
    </location>
</feature>
<dbReference type="GO" id="GO:0020037">
    <property type="term" value="F:heme binding"/>
    <property type="evidence" value="ECO:0007669"/>
    <property type="project" value="InterPro"/>
</dbReference>
<feature type="compositionally biased region" description="Basic and acidic residues" evidence="1">
    <location>
        <begin position="78"/>
        <end position="92"/>
    </location>
</feature>
<dbReference type="OrthoDB" id="10027058at2759"/>
<feature type="domain" description="Globin-sensor" evidence="2">
    <location>
        <begin position="17"/>
        <end position="83"/>
    </location>
</feature>
<dbReference type="HOGENOM" id="CLU_2004558_0_0_1"/>
<dbReference type="Proteomes" id="UP000054321">
    <property type="component" value="Unassembled WGS sequence"/>
</dbReference>
<dbReference type="Pfam" id="PF11563">
    <property type="entry name" value="Protoglobin"/>
    <property type="match status" value="1"/>
</dbReference>
<dbReference type="PANTHER" id="PTHR42071:SF1">
    <property type="entry name" value="GLOBIN-SENSOR DOMAIN-CONTAINING PROTEIN"/>
    <property type="match status" value="1"/>
</dbReference>
<dbReference type="AlphaFoldDB" id="A0A0C3D341"/>
<gene>
    <name evidence="3" type="ORF">OIDMADRAFT_20750</name>
</gene>
<evidence type="ECO:0000313" key="3">
    <source>
        <dbReference type="EMBL" id="KIM96337.1"/>
    </source>
</evidence>
<name>A0A0C3D341_OIDMZ</name>
<organism evidence="3 4">
    <name type="scientific">Oidiodendron maius (strain Zn)</name>
    <dbReference type="NCBI Taxonomy" id="913774"/>
    <lineage>
        <taxon>Eukaryota</taxon>
        <taxon>Fungi</taxon>
        <taxon>Dikarya</taxon>
        <taxon>Ascomycota</taxon>
        <taxon>Pezizomycotina</taxon>
        <taxon>Leotiomycetes</taxon>
        <taxon>Leotiomycetes incertae sedis</taxon>
        <taxon>Myxotrichaceae</taxon>
        <taxon>Oidiodendron</taxon>
    </lineage>
</organism>
<reference evidence="4" key="2">
    <citation type="submission" date="2015-01" db="EMBL/GenBank/DDBJ databases">
        <title>Evolutionary Origins and Diversification of the Mycorrhizal Mutualists.</title>
        <authorList>
            <consortium name="DOE Joint Genome Institute"/>
            <consortium name="Mycorrhizal Genomics Consortium"/>
            <person name="Kohler A."/>
            <person name="Kuo A."/>
            <person name="Nagy L.G."/>
            <person name="Floudas D."/>
            <person name="Copeland A."/>
            <person name="Barry K.W."/>
            <person name="Cichocki N."/>
            <person name="Veneault-Fourrey C."/>
            <person name="LaButti K."/>
            <person name="Lindquist E.A."/>
            <person name="Lipzen A."/>
            <person name="Lundell T."/>
            <person name="Morin E."/>
            <person name="Murat C."/>
            <person name="Riley R."/>
            <person name="Ohm R."/>
            <person name="Sun H."/>
            <person name="Tunlid A."/>
            <person name="Henrissat B."/>
            <person name="Grigoriev I.V."/>
            <person name="Hibbett D.S."/>
            <person name="Martin F."/>
        </authorList>
    </citation>
    <scope>NUCLEOTIDE SEQUENCE [LARGE SCALE GENOMIC DNA]</scope>
    <source>
        <strain evidence="4">Zn</strain>
    </source>
</reference>